<dbReference type="AlphaFoldDB" id="A0A835CVW6"/>
<evidence type="ECO:0000313" key="2">
    <source>
        <dbReference type="EMBL" id="KAF7998489.1"/>
    </source>
</evidence>
<feature type="region of interest" description="Disordered" evidence="1">
    <location>
        <begin position="74"/>
        <end position="121"/>
    </location>
</feature>
<organism evidence="2 3">
    <name type="scientific">Aphidius gifuensis</name>
    <name type="common">Parasitoid wasp</name>
    <dbReference type="NCBI Taxonomy" id="684658"/>
    <lineage>
        <taxon>Eukaryota</taxon>
        <taxon>Metazoa</taxon>
        <taxon>Ecdysozoa</taxon>
        <taxon>Arthropoda</taxon>
        <taxon>Hexapoda</taxon>
        <taxon>Insecta</taxon>
        <taxon>Pterygota</taxon>
        <taxon>Neoptera</taxon>
        <taxon>Endopterygota</taxon>
        <taxon>Hymenoptera</taxon>
        <taxon>Apocrita</taxon>
        <taxon>Ichneumonoidea</taxon>
        <taxon>Braconidae</taxon>
        <taxon>Aphidiinae</taxon>
        <taxon>Aphidius</taxon>
    </lineage>
</organism>
<gene>
    <name evidence="2" type="ORF">HCN44_010897</name>
</gene>
<comment type="caution">
    <text evidence="2">The sequence shown here is derived from an EMBL/GenBank/DDBJ whole genome shotgun (WGS) entry which is preliminary data.</text>
</comment>
<dbReference type="Proteomes" id="UP000639338">
    <property type="component" value="Unassembled WGS sequence"/>
</dbReference>
<protein>
    <submittedName>
        <fullName evidence="2">Uncharacterized protein</fullName>
    </submittedName>
</protein>
<sequence>MEEESNSNNKQLSKFAVSRRKRKLIELSSKTFSNLDLLSSLPPKLFNPIEKLLKFINPIDYSSGFPTDIDDEALNVESSTNDDADEESRFESTEEIETDNLLEKDYNSEDTEELENEDMHSNKKEGSFIDCQMNDYMYTLFWRPVVLAKDHILSTEPLVPAIAIYSIFGFRALKLSNCWEID</sequence>
<reference evidence="2 3" key="1">
    <citation type="submission" date="2020-08" db="EMBL/GenBank/DDBJ databases">
        <title>Aphidius gifuensis genome sequencing and assembly.</title>
        <authorList>
            <person name="Du Z."/>
        </authorList>
    </citation>
    <scope>NUCLEOTIDE SEQUENCE [LARGE SCALE GENOMIC DNA]</scope>
    <source>
        <strain evidence="2">YNYX2018</strain>
        <tissue evidence="2">Adults</tissue>
    </source>
</reference>
<feature type="compositionally biased region" description="Acidic residues" evidence="1">
    <location>
        <begin position="74"/>
        <end position="86"/>
    </location>
</feature>
<keyword evidence="3" id="KW-1185">Reference proteome</keyword>
<name>A0A835CVW6_APHGI</name>
<accession>A0A835CVW6</accession>
<evidence type="ECO:0000256" key="1">
    <source>
        <dbReference type="SAM" id="MobiDB-lite"/>
    </source>
</evidence>
<dbReference type="EMBL" id="JACMRX010000001">
    <property type="protein sequence ID" value="KAF7998489.1"/>
    <property type="molecule type" value="Genomic_DNA"/>
</dbReference>
<proteinExistence type="predicted"/>
<evidence type="ECO:0000313" key="3">
    <source>
        <dbReference type="Proteomes" id="UP000639338"/>
    </source>
</evidence>